<keyword evidence="2" id="KW-0472">Membrane</keyword>
<evidence type="ECO:0000256" key="1">
    <source>
        <dbReference type="SAM" id="Coils"/>
    </source>
</evidence>
<keyword evidence="1" id="KW-0175">Coiled coil</keyword>
<feature type="transmembrane region" description="Helical" evidence="2">
    <location>
        <begin position="40"/>
        <end position="61"/>
    </location>
</feature>
<proteinExistence type="predicted"/>
<feature type="transmembrane region" description="Helical" evidence="2">
    <location>
        <begin position="12"/>
        <end position="33"/>
    </location>
</feature>
<reference evidence="3 4" key="1">
    <citation type="submission" date="2019-03" db="EMBL/GenBank/DDBJ databases">
        <title>Genomic Encyclopedia of Type Strains, Phase IV (KMG-IV): sequencing the most valuable type-strain genomes for metagenomic binning, comparative biology and taxonomic classification.</title>
        <authorList>
            <person name="Goeker M."/>
        </authorList>
    </citation>
    <scope>NUCLEOTIDE SEQUENCE [LARGE SCALE GENOMIC DNA]</scope>
    <source>
        <strain evidence="3 4">DSM 25059</strain>
    </source>
</reference>
<keyword evidence="4" id="KW-1185">Reference proteome</keyword>
<sequence>MLSALLSALLPNDLWTCLSAVFAVLLIVGVWIMPALEMQVRIAITAGVVVVVTIGALYGLWQGAEEKAAGFRIEAEAAAAQLANAEKRMRVLEQAAAEREADRTEVQTMKDDLTDAIRNADAGAAPGPAAVALGCARLRRAGSTSSPEYQRICAGR</sequence>
<dbReference type="AlphaFoldDB" id="A0A4R6FN05"/>
<accession>A0A4R6FN05</accession>
<evidence type="ECO:0000313" key="4">
    <source>
        <dbReference type="Proteomes" id="UP000295493"/>
    </source>
</evidence>
<keyword evidence="2" id="KW-1133">Transmembrane helix</keyword>
<dbReference type="RefSeq" id="WP_133495500.1">
    <property type="nucleotide sequence ID" value="NZ_BMLU01000005.1"/>
</dbReference>
<protein>
    <submittedName>
        <fullName evidence="3">Uncharacterized protein</fullName>
    </submittedName>
</protein>
<dbReference type="Proteomes" id="UP000295493">
    <property type="component" value="Unassembled WGS sequence"/>
</dbReference>
<feature type="coiled-coil region" evidence="1">
    <location>
        <begin position="68"/>
        <end position="112"/>
    </location>
</feature>
<organism evidence="3 4">
    <name type="scientific">Stakelama pacifica</name>
    <dbReference type="NCBI Taxonomy" id="517720"/>
    <lineage>
        <taxon>Bacteria</taxon>
        <taxon>Pseudomonadati</taxon>
        <taxon>Pseudomonadota</taxon>
        <taxon>Alphaproteobacteria</taxon>
        <taxon>Sphingomonadales</taxon>
        <taxon>Sphingomonadaceae</taxon>
        <taxon>Stakelama</taxon>
    </lineage>
</organism>
<comment type="caution">
    <text evidence="3">The sequence shown here is derived from an EMBL/GenBank/DDBJ whole genome shotgun (WGS) entry which is preliminary data.</text>
</comment>
<gene>
    <name evidence="3" type="ORF">EV664_105160</name>
</gene>
<name>A0A4R6FN05_9SPHN</name>
<keyword evidence="2" id="KW-0812">Transmembrane</keyword>
<evidence type="ECO:0000256" key="2">
    <source>
        <dbReference type="SAM" id="Phobius"/>
    </source>
</evidence>
<evidence type="ECO:0000313" key="3">
    <source>
        <dbReference type="EMBL" id="TDN82962.1"/>
    </source>
</evidence>
<dbReference type="EMBL" id="SNWD01000005">
    <property type="protein sequence ID" value="TDN82962.1"/>
    <property type="molecule type" value="Genomic_DNA"/>
</dbReference>